<name>A0A7W9W9T0_ARMRO</name>
<keyword evidence="1" id="KW-0378">Hydrolase</keyword>
<feature type="chain" id="PRO_5030747552" evidence="2">
    <location>
        <begin position="24"/>
        <end position="294"/>
    </location>
</feature>
<dbReference type="Pfam" id="PF20434">
    <property type="entry name" value="BD-FAE"/>
    <property type="match status" value="1"/>
</dbReference>
<dbReference type="InterPro" id="IPR029058">
    <property type="entry name" value="AB_hydrolase_fold"/>
</dbReference>
<feature type="signal peptide" evidence="2">
    <location>
        <begin position="1"/>
        <end position="23"/>
    </location>
</feature>
<protein>
    <submittedName>
        <fullName evidence="4">Acetyl esterase/lipase</fullName>
    </submittedName>
</protein>
<dbReference type="RefSeq" id="WP_184203640.1">
    <property type="nucleotide sequence ID" value="NZ_JACHGW010000007.1"/>
</dbReference>
<dbReference type="Gene3D" id="3.40.50.1820">
    <property type="entry name" value="alpha/beta hydrolase"/>
    <property type="match status" value="1"/>
</dbReference>
<feature type="domain" description="BD-FAE-like" evidence="3">
    <location>
        <begin position="42"/>
        <end position="254"/>
    </location>
</feature>
<dbReference type="Proteomes" id="UP000520814">
    <property type="component" value="Unassembled WGS sequence"/>
</dbReference>
<reference evidence="4 5" key="1">
    <citation type="submission" date="2020-08" db="EMBL/GenBank/DDBJ databases">
        <title>Genomic Encyclopedia of Type Strains, Phase IV (KMG-IV): sequencing the most valuable type-strain genomes for metagenomic binning, comparative biology and taxonomic classification.</title>
        <authorList>
            <person name="Goeker M."/>
        </authorList>
    </citation>
    <scope>NUCLEOTIDE SEQUENCE [LARGE SCALE GENOMIC DNA]</scope>
    <source>
        <strain evidence="4 5">DSM 23562</strain>
    </source>
</reference>
<accession>A0A7W9W9T0</accession>
<evidence type="ECO:0000256" key="2">
    <source>
        <dbReference type="SAM" id="SignalP"/>
    </source>
</evidence>
<comment type="caution">
    <text evidence="4">The sequence shown here is derived from an EMBL/GenBank/DDBJ whole genome shotgun (WGS) entry which is preliminary data.</text>
</comment>
<dbReference type="PANTHER" id="PTHR48081:SF6">
    <property type="entry name" value="PEPTIDASE S9 PROLYL OLIGOPEPTIDASE CATALYTIC DOMAIN-CONTAINING PROTEIN"/>
    <property type="match status" value="1"/>
</dbReference>
<dbReference type="SUPFAM" id="SSF53474">
    <property type="entry name" value="alpha/beta-Hydrolases"/>
    <property type="match status" value="1"/>
</dbReference>
<evidence type="ECO:0000313" key="5">
    <source>
        <dbReference type="Proteomes" id="UP000520814"/>
    </source>
</evidence>
<dbReference type="EMBL" id="JACHGW010000007">
    <property type="protein sequence ID" value="MBB6053550.1"/>
    <property type="molecule type" value="Genomic_DNA"/>
</dbReference>
<dbReference type="GO" id="GO:0016787">
    <property type="term" value="F:hydrolase activity"/>
    <property type="evidence" value="ECO:0007669"/>
    <property type="project" value="UniProtKB-KW"/>
</dbReference>
<keyword evidence="5" id="KW-1185">Reference proteome</keyword>
<dbReference type="AlphaFoldDB" id="A0A7W9W9T0"/>
<sequence>MTRRMFLGTVAALAVSSLTPAFAQQRHEEVVYGHKLGVALSMDVTLPEKSKSNGIGILWMVSGGWKSDHGSVSPELGKAFADRGYTFFQVVHGTAPRFILPEIMQDIHRSVRFVRTNASRWGIDPNRLGISGGSAGGHLTCMMAAYGGPGDPKAKDPVDRASSAVQCAACFYPPTDFLNYGKDGAKAMLNPFLKGYWPAFGITDKTSPDEIETLSKTLSPIYGINKSTCPLFLIHGEADILVPIQQSERLIAKLKEEGVPCDLVRRPGKGHGWPGIEKDAALLMDWFDKYLLKK</sequence>
<evidence type="ECO:0000256" key="1">
    <source>
        <dbReference type="ARBA" id="ARBA00022801"/>
    </source>
</evidence>
<evidence type="ECO:0000313" key="4">
    <source>
        <dbReference type="EMBL" id="MBB6053550.1"/>
    </source>
</evidence>
<keyword evidence="2" id="KW-0732">Signal</keyword>
<gene>
    <name evidence="4" type="ORF">HNQ39_005385</name>
</gene>
<proteinExistence type="predicted"/>
<dbReference type="InterPro" id="IPR049492">
    <property type="entry name" value="BD-FAE-like_dom"/>
</dbReference>
<dbReference type="PANTHER" id="PTHR48081">
    <property type="entry name" value="AB HYDROLASE SUPERFAMILY PROTEIN C4A8.06C"/>
    <property type="match status" value="1"/>
</dbReference>
<dbReference type="InterPro" id="IPR050300">
    <property type="entry name" value="GDXG_lipolytic_enzyme"/>
</dbReference>
<evidence type="ECO:0000259" key="3">
    <source>
        <dbReference type="Pfam" id="PF20434"/>
    </source>
</evidence>
<organism evidence="4 5">
    <name type="scientific">Armatimonas rosea</name>
    <dbReference type="NCBI Taxonomy" id="685828"/>
    <lineage>
        <taxon>Bacteria</taxon>
        <taxon>Bacillati</taxon>
        <taxon>Armatimonadota</taxon>
        <taxon>Armatimonadia</taxon>
        <taxon>Armatimonadales</taxon>
        <taxon>Armatimonadaceae</taxon>
        <taxon>Armatimonas</taxon>
    </lineage>
</organism>